<keyword evidence="2" id="KW-1185">Reference proteome</keyword>
<sequence>MDAQSVTMETQEGDLLLIADKSVSAQSLEIVIHQVEHSI</sequence>
<dbReference type="Proteomes" id="UP000198417">
    <property type="component" value="Unassembled WGS sequence"/>
</dbReference>
<evidence type="ECO:0000313" key="2">
    <source>
        <dbReference type="Proteomes" id="UP000198417"/>
    </source>
</evidence>
<gene>
    <name evidence="1" type="ORF">SAMN06265370_14410</name>
</gene>
<proteinExistence type="predicted"/>
<name>A0A238ZV14_9RHOB</name>
<dbReference type="EMBL" id="FZNN01000044">
    <property type="protein sequence ID" value="SNR87276.1"/>
    <property type="molecule type" value="Genomic_DNA"/>
</dbReference>
<accession>A0A238ZV14</accession>
<evidence type="ECO:0000313" key="1">
    <source>
        <dbReference type="EMBL" id="SNR87276.1"/>
    </source>
</evidence>
<dbReference type="AlphaFoldDB" id="A0A238ZV14"/>
<organism evidence="1 2">
    <name type="scientific">Puniceibacterium sediminis</name>
    <dbReference type="NCBI Taxonomy" id="1608407"/>
    <lineage>
        <taxon>Bacteria</taxon>
        <taxon>Pseudomonadati</taxon>
        <taxon>Pseudomonadota</taxon>
        <taxon>Alphaproteobacteria</taxon>
        <taxon>Rhodobacterales</taxon>
        <taxon>Paracoccaceae</taxon>
        <taxon>Puniceibacterium</taxon>
    </lineage>
</organism>
<reference evidence="1 2" key="1">
    <citation type="submission" date="2017-06" db="EMBL/GenBank/DDBJ databases">
        <authorList>
            <person name="Kim H.J."/>
            <person name="Triplett B.A."/>
        </authorList>
    </citation>
    <scope>NUCLEOTIDE SEQUENCE [LARGE SCALE GENOMIC DNA]</scope>
    <source>
        <strain evidence="1 2">DSM 29052</strain>
    </source>
</reference>
<protein>
    <submittedName>
        <fullName evidence="1">Uncharacterized protein</fullName>
    </submittedName>
</protein>